<evidence type="ECO:0000256" key="1">
    <source>
        <dbReference type="ARBA" id="ARBA00037970"/>
    </source>
</evidence>
<name>A0A437DB07_ORYJA</name>
<dbReference type="CDD" id="cd04405">
    <property type="entry name" value="RhoGAP_BRCC3-like"/>
    <property type="match status" value="1"/>
</dbReference>
<organism evidence="4 5">
    <name type="scientific">Oryzias javanicus</name>
    <name type="common">Javanese ricefish</name>
    <name type="synonym">Aplocheilus javanicus</name>
    <dbReference type="NCBI Taxonomy" id="123683"/>
    <lineage>
        <taxon>Eukaryota</taxon>
        <taxon>Metazoa</taxon>
        <taxon>Chordata</taxon>
        <taxon>Craniata</taxon>
        <taxon>Vertebrata</taxon>
        <taxon>Euteleostomi</taxon>
        <taxon>Actinopterygii</taxon>
        <taxon>Neopterygii</taxon>
        <taxon>Teleostei</taxon>
        <taxon>Neoteleostei</taxon>
        <taxon>Acanthomorphata</taxon>
        <taxon>Ovalentaria</taxon>
        <taxon>Atherinomorphae</taxon>
        <taxon>Beloniformes</taxon>
        <taxon>Adrianichthyidae</taxon>
        <taxon>Oryziinae</taxon>
        <taxon>Oryzias</taxon>
    </lineage>
</organism>
<evidence type="ECO:0000256" key="2">
    <source>
        <dbReference type="ARBA" id="ARBA00040225"/>
    </source>
</evidence>
<dbReference type="InterPro" id="IPR000591">
    <property type="entry name" value="DEP_dom"/>
</dbReference>
<reference evidence="4 5" key="1">
    <citation type="submission" date="2018-11" db="EMBL/GenBank/DDBJ databases">
        <authorList>
            <person name="Lopez-Roques C."/>
            <person name="Donnadieu C."/>
            <person name="Bouchez O."/>
            <person name="Klopp C."/>
            <person name="Cabau C."/>
            <person name="Zahm M."/>
        </authorList>
    </citation>
    <scope>NUCLEOTIDE SEQUENCE [LARGE SCALE GENOMIC DNA]</scope>
    <source>
        <strain evidence="4">RS831</strain>
        <tissue evidence="4">Whole body</tissue>
    </source>
</reference>
<dbReference type="Pfam" id="PF00610">
    <property type="entry name" value="DEP"/>
    <property type="match status" value="1"/>
</dbReference>
<dbReference type="InterPro" id="IPR036390">
    <property type="entry name" value="WH_DNA-bd_sf"/>
</dbReference>
<evidence type="ECO:0000313" key="5">
    <source>
        <dbReference type="Proteomes" id="UP000283210"/>
    </source>
</evidence>
<dbReference type="PANTHER" id="PTHR16206">
    <property type="entry name" value="DEP DOMAIN-CONTAINING"/>
    <property type="match status" value="1"/>
</dbReference>
<dbReference type="PANTHER" id="PTHR16206:SF9">
    <property type="entry name" value="DEP DOMAIN-CONTAINING PROTEIN 7"/>
    <property type="match status" value="1"/>
</dbReference>
<dbReference type="PROSITE" id="PS50186">
    <property type="entry name" value="DEP"/>
    <property type="match status" value="1"/>
</dbReference>
<comment type="similarity">
    <text evidence="1">Belongs to the DEPDC7 family.</text>
</comment>
<protein>
    <recommendedName>
        <fullName evidence="2">DEP domain-containing protein 7</fullName>
    </recommendedName>
</protein>
<dbReference type="AlphaFoldDB" id="A0A437DB07"/>
<feature type="domain" description="DEP" evidence="3">
    <location>
        <begin position="59"/>
        <end position="147"/>
    </location>
</feature>
<dbReference type="GO" id="GO:0035556">
    <property type="term" value="P:intracellular signal transduction"/>
    <property type="evidence" value="ECO:0007669"/>
    <property type="project" value="InterPro"/>
</dbReference>
<keyword evidence="5" id="KW-1185">Reference proteome</keyword>
<dbReference type="Gene3D" id="1.10.555.10">
    <property type="entry name" value="Rho GTPase activation protein"/>
    <property type="match status" value="1"/>
</dbReference>
<dbReference type="SUPFAM" id="SSF48350">
    <property type="entry name" value="GTPase activation domain, GAP"/>
    <property type="match status" value="1"/>
</dbReference>
<dbReference type="Proteomes" id="UP000283210">
    <property type="component" value="Chromosome 6"/>
</dbReference>
<evidence type="ECO:0000259" key="3">
    <source>
        <dbReference type="PROSITE" id="PS50186"/>
    </source>
</evidence>
<proteinExistence type="inferred from homology"/>
<dbReference type="SMART" id="SM00049">
    <property type="entry name" value="DEP"/>
    <property type="match status" value="1"/>
</dbReference>
<dbReference type="InterPro" id="IPR008936">
    <property type="entry name" value="Rho_GTPase_activation_prot"/>
</dbReference>
<dbReference type="OrthoDB" id="276323at2759"/>
<gene>
    <name evidence="4" type="ORF">OJAV_G00057920</name>
</gene>
<dbReference type="SUPFAM" id="SSF46785">
    <property type="entry name" value="Winged helix' DNA-binding domain"/>
    <property type="match status" value="1"/>
</dbReference>
<dbReference type="InterPro" id="IPR036388">
    <property type="entry name" value="WH-like_DNA-bd_sf"/>
</dbReference>
<dbReference type="EMBL" id="CM012442">
    <property type="protein sequence ID" value="RVE72041.1"/>
    <property type="molecule type" value="Genomic_DNA"/>
</dbReference>
<sequence>MPCFLSGDRHRRSVPPAATKERAAALKLAEKLSVGRQAPGVSTNSAPSSSVWNSLISHLRSTVTVKRRLVHLKSHSDCFLGSEAVDVLADYIKQAKGSSVFRDKVVLVCQTLLECRVFEAVETKVLGKIKKRHLFQDSKNALYRFVGACTPAVDDLERSALENGIQRLLHSSSPDRFPEESHVEPSETPVKVGRQGTLHANMLLELPVGNLGASKVQTDSTLPQPVVDEVWQEQTLLRLLHLVELPVLEGVLQCTHNPSSQLQSSPLGHADPDVIDSSRHPERQIFRAFRNSQEDEWLCAALDCLDFLPDQLVVELSREMPHCLPQCRETAAQTCAEQSPLPQSGLAQFKLLLYGILVKHYSNMNTRPLLPQNFTDVYSAITDLLVKAKLDKALEAVQLCLKLLPQSNREELCRLLTFMSLAADPQGMRVDKETVNRLAVKKSFSRAILHGRSLSKEKEDILLVFLLSNIKEIFKTPGALHQGVSNKLVSLALGKHPDVMGSTLNQEISSRTFADSTKKTTNEELWTLLNNIYLDTKMSEKEKKRHLRQFNQAHPELFNQYFGDSAVSWL</sequence>
<accession>A0A437DB07</accession>
<reference evidence="4 5" key="2">
    <citation type="submission" date="2019-01" db="EMBL/GenBank/DDBJ databases">
        <title>A chromosome length genome reference of the Java medaka (oryzias javanicus).</title>
        <authorList>
            <person name="Herpin A."/>
            <person name="Takehana Y."/>
            <person name="Naruse K."/>
            <person name="Ansai S."/>
            <person name="Kawaguchi M."/>
        </authorList>
    </citation>
    <scope>NUCLEOTIDE SEQUENCE [LARGE SCALE GENOMIC DNA]</scope>
    <source>
        <strain evidence="4">RS831</strain>
        <tissue evidence="4">Whole body</tissue>
    </source>
</reference>
<dbReference type="Gene3D" id="1.10.10.10">
    <property type="entry name" value="Winged helix-like DNA-binding domain superfamily/Winged helix DNA-binding domain"/>
    <property type="match status" value="1"/>
</dbReference>
<evidence type="ECO:0000313" key="4">
    <source>
        <dbReference type="EMBL" id="RVE72041.1"/>
    </source>
</evidence>